<reference evidence="1 2" key="1">
    <citation type="submission" date="2018-11" db="EMBL/GenBank/DDBJ databases">
        <authorList>
            <person name="Criscuolo A."/>
        </authorList>
    </citation>
    <scope>NUCLEOTIDE SEQUENCE [LARGE SCALE GENOMIC DNA]</scope>
    <source>
        <strain evidence="1">ATB-66</strain>
    </source>
</reference>
<sequence length="253" mass="29680">MKEEYKSVETEKKIMELPKEVSSFSSPTSAVSEEETRILTEYNDQRNMFKIINLHEPHRKTLTLKKFFKVKRNQQVVISSVIEKDGTLTTEGKVAAIGRDFVMLTDLQKRIWIPYAVIETANIPFGFPTYSNSHQHHIYDNQLRRKLMLNFGETVTKREALVQQFFEESLRTNLHSWKGTWVEVVTNEQLIFGNILKTTNKELFLKRFNAELSIPLKDVRFVSTFRLFSLCRKMLHIMFSVFHEKLKGGRKDG</sequence>
<protein>
    <submittedName>
        <fullName evidence="1">Uncharacterized protein</fullName>
    </submittedName>
</protein>
<name>A0A3P5XFT2_9BACL</name>
<evidence type="ECO:0000313" key="1">
    <source>
        <dbReference type="EMBL" id="VDC27448.1"/>
    </source>
</evidence>
<keyword evidence="2" id="KW-1185">Reference proteome</keyword>
<accession>A0A3P5XFT2</accession>
<gene>
    <name evidence="1" type="ORF">FILTAD_01572</name>
</gene>
<evidence type="ECO:0000313" key="2">
    <source>
        <dbReference type="Proteomes" id="UP000270468"/>
    </source>
</evidence>
<dbReference type="RefSeq" id="WP_238988186.1">
    <property type="nucleotide sequence ID" value="NZ_CBCRXF010000001.1"/>
</dbReference>
<dbReference type="EMBL" id="UXAV01000039">
    <property type="protein sequence ID" value="VDC27448.1"/>
    <property type="molecule type" value="Genomic_DNA"/>
</dbReference>
<dbReference type="Proteomes" id="UP000270468">
    <property type="component" value="Unassembled WGS sequence"/>
</dbReference>
<proteinExistence type="predicted"/>
<organism evidence="1 2">
    <name type="scientific">Filibacter tadaridae</name>
    <dbReference type="NCBI Taxonomy" id="2483811"/>
    <lineage>
        <taxon>Bacteria</taxon>
        <taxon>Bacillati</taxon>
        <taxon>Bacillota</taxon>
        <taxon>Bacilli</taxon>
        <taxon>Bacillales</taxon>
        <taxon>Caryophanaceae</taxon>
        <taxon>Filibacter</taxon>
    </lineage>
</organism>
<dbReference type="AlphaFoldDB" id="A0A3P5XFT2"/>